<evidence type="ECO:0000313" key="1">
    <source>
        <dbReference type="EMBL" id="CAB4763230.1"/>
    </source>
</evidence>
<dbReference type="NCBIfam" id="NF005559">
    <property type="entry name" value="PRK07231.1"/>
    <property type="match status" value="1"/>
</dbReference>
<accession>A0A6J7P2E0</accession>
<dbReference type="FunFam" id="3.40.50.720:FF:000084">
    <property type="entry name" value="Short-chain dehydrogenase reductase"/>
    <property type="match status" value="1"/>
</dbReference>
<organism evidence="4">
    <name type="scientific">freshwater metagenome</name>
    <dbReference type="NCBI Taxonomy" id="449393"/>
    <lineage>
        <taxon>unclassified sequences</taxon>
        <taxon>metagenomes</taxon>
        <taxon>ecological metagenomes</taxon>
    </lineage>
</organism>
<evidence type="ECO:0000313" key="4">
    <source>
        <dbReference type="EMBL" id="CAB4999830.1"/>
    </source>
</evidence>
<dbReference type="PANTHER" id="PTHR42820">
    <property type="entry name" value="SHORT-CHAIN DEHYDROGENASE REDUCTASE"/>
    <property type="match status" value="1"/>
</dbReference>
<dbReference type="PANTHER" id="PTHR42820:SF1">
    <property type="entry name" value="SHORT-CHAIN DEHYDROGENASE_REDUCTASE FAMILY PROTEIN"/>
    <property type="match status" value="1"/>
</dbReference>
<proteinExistence type="predicted"/>
<dbReference type="InterPro" id="IPR020904">
    <property type="entry name" value="Sc_DH/Rdtase_CS"/>
</dbReference>
<dbReference type="AlphaFoldDB" id="A0A6J7P2E0"/>
<gene>
    <name evidence="1" type="ORF">UFOPK2754_02553</name>
    <name evidence="2" type="ORF">UFOPK3139_02470</name>
    <name evidence="3" type="ORF">UFOPK3543_02331</name>
    <name evidence="4" type="ORF">UFOPK3967_01556</name>
</gene>
<evidence type="ECO:0000313" key="2">
    <source>
        <dbReference type="EMBL" id="CAB4835466.1"/>
    </source>
</evidence>
<dbReference type="EMBL" id="CAFBOS010000090">
    <property type="protein sequence ID" value="CAB4999830.1"/>
    <property type="molecule type" value="Genomic_DNA"/>
</dbReference>
<dbReference type="PROSITE" id="PS00061">
    <property type="entry name" value="ADH_SHORT"/>
    <property type="match status" value="1"/>
</dbReference>
<sequence length="257" mass="27159">MTGRLAGKVALISGSARGQGATEAAMFVREGACVVVSDVLDDLGRATAEALGDRACYVHLDVTDVDHWQRAVDEAERRFGHLDVLVNNAGIGIPPHPMVRTTEEQHRLTMSINLDGVWRGIRAAAPAIKRAGGGSIVNISSIDGIVGVGYMASYVASKFAVTGLTMAAALELGRDNIRVNSVHPGVVATPMLDAAPPAVLERLDRLMRQQPIARIGRPEEIANVVLFLASDEASYVTGTGIVVDGGHLAGPWREPID</sequence>
<dbReference type="InterPro" id="IPR002347">
    <property type="entry name" value="SDR_fam"/>
</dbReference>
<dbReference type="PRINTS" id="PR00081">
    <property type="entry name" value="GDHRDH"/>
</dbReference>
<protein>
    <submittedName>
        <fullName evidence="4">Unannotated protein</fullName>
    </submittedName>
</protein>
<reference evidence="4" key="1">
    <citation type="submission" date="2020-05" db="EMBL/GenBank/DDBJ databases">
        <authorList>
            <person name="Chiriac C."/>
            <person name="Salcher M."/>
            <person name="Ghai R."/>
            <person name="Kavagutti S V."/>
        </authorList>
    </citation>
    <scope>NUCLEOTIDE SEQUENCE</scope>
</reference>
<dbReference type="EMBL" id="CAFABA010000127">
    <property type="protein sequence ID" value="CAB4835466.1"/>
    <property type="molecule type" value="Genomic_DNA"/>
</dbReference>
<evidence type="ECO:0000313" key="3">
    <source>
        <dbReference type="EMBL" id="CAB4925400.1"/>
    </source>
</evidence>
<dbReference type="SUPFAM" id="SSF51735">
    <property type="entry name" value="NAD(P)-binding Rossmann-fold domains"/>
    <property type="match status" value="1"/>
</dbReference>
<dbReference type="EMBL" id="CAEZYR010000119">
    <property type="protein sequence ID" value="CAB4763230.1"/>
    <property type="molecule type" value="Genomic_DNA"/>
</dbReference>
<dbReference type="PRINTS" id="PR00080">
    <property type="entry name" value="SDRFAMILY"/>
</dbReference>
<name>A0A6J7P2E0_9ZZZZ</name>
<dbReference type="Gene3D" id="3.40.50.720">
    <property type="entry name" value="NAD(P)-binding Rossmann-like Domain"/>
    <property type="match status" value="1"/>
</dbReference>
<dbReference type="EMBL" id="CAFBMH010000110">
    <property type="protein sequence ID" value="CAB4925400.1"/>
    <property type="molecule type" value="Genomic_DNA"/>
</dbReference>
<dbReference type="Pfam" id="PF13561">
    <property type="entry name" value="adh_short_C2"/>
    <property type="match status" value="1"/>
</dbReference>
<dbReference type="InterPro" id="IPR036291">
    <property type="entry name" value="NAD(P)-bd_dom_sf"/>
</dbReference>